<dbReference type="AlphaFoldDB" id="A0R7V7"/>
<evidence type="ECO:0000313" key="2">
    <source>
        <dbReference type="Proteomes" id="UP000006732"/>
    </source>
</evidence>
<name>A0R7V7_PELPD</name>
<protein>
    <submittedName>
        <fullName evidence="1">Uncharacterized protein</fullName>
    </submittedName>
</protein>
<keyword evidence="2" id="KW-1185">Reference proteome</keyword>
<accession>A0R7V7</accession>
<dbReference type="EMBL" id="CP000483">
    <property type="protein sequence ID" value="ABL01329.1"/>
    <property type="molecule type" value="Genomic_DNA"/>
</dbReference>
<geneLocation type="plasmid" evidence="1 2">
    <name>pPRO1</name>
</geneLocation>
<organism evidence="1 2">
    <name type="scientific">Pelobacter propionicus (strain DSM 2379 / NBRC 103807 / OttBd1)</name>
    <dbReference type="NCBI Taxonomy" id="338966"/>
    <lineage>
        <taxon>Bacteria</taxon>
        <taxon>Pseudomonadati</taxon>
        <taxon>Thermodesulfobacteriota</taxon>
        <taxon>Desulfuromonadia</taxon>
        <taxon>Desulfuromonadales</taxon>
        <taxon>Desulfuromonadaceae</taxon>
        <taxon>Pelobacter</taxon>
    </lineage>
</organism>
<dbReference type="OrthoDB" id="7472639at2"/>
<sequence length="479" mass="52739">MAINHAQGTFEPQIPFNLFTKNDLDLLKALSVSMDNYGDDGLAYLYNEDYCTTGYIDIDGVQKEVTEDNLYKMLQEVIKRSNGDLKYITHEQAYTCDSMRRGEFGGSAVIITSDDIQYDGTSSWLERRVTEVETGDFGPDTDDMPSAPPATQEEVNEALRDLITASNLVIQRWESGNLAEAVNNLMFAAGMAETTLESMKILEPKPINLAVVLDGGIVQSIVTDVPEAFKNVSAVVVDYDVDCPDPDDCLLGIVLDQDSELAAAHMQNIIIEPAAIDLGQVADFVSGKAYGHKQQSIAVCGGYPCTDCMDLLLDEESSCANEDKCLAWLKYQDDTKSACVNDAGPNCCSPEYKSTWDHDQHGEHINFPQEDWIFAVDHKKTTLTYQEWVTRNIESQLHETNLDGVDAIEIAGCTENDGIVEVIDEKDATFFSAYTHRPNEGVECTGDFNTKAQAVQFAKALAARTGIPVYGNLCSIEEA</sequence>
<dbReference type="Proteomes" id="UP000006732">
    <property type="component" value="Plasmid pPRO1"/>
</dbReference>
<evidence type="ECO:0000313" key="1">
    <source>
        <dbReference type="EMBL" id="ABL01329.1"/>
    </source>
</evidence>
<reference evidence="1 2" key="1">
    <citation type="submission" date="2006-10" db="EMBL/GenBank/DDBJ databases">
        <title>Complete sequence of plasmid pPRO1 of Pelobacter propionicus DSM 2379.</title>
        <authorList>
            <consortium name="US DOE Joint Genome Institute"/>
            <person name="Copeland A."/>
            <person name="Lucas S."/>
            <person name="Lapidus A."/>
            <person name="Barry K."/>
            <person name="Detter J.C."/>
            <person name="Glavina del Rio T."/>
            <person name="Hammon N."/>
            <person name="Israni S."/>
            <person name="Dalin E."/>
            <person name="Tice H."/>
            <person name="Pitluck S."/>
            <person name="Saunders E."/>
            <person name="Brettin T."/>
            <person name="Bruce D."/>
            <person name="Han C."/>
            <person name="Tapia R."/>
            <person name="Schmutz J."/>
            <person name="Larimer F."/>
            <person name="Land M."/>
            <person name="Hauser L."/>
            <person name="Kyrpides N."/>
            <person name="Kim E."/>
            <person name="Lovley D."/>
            <person name="Richardson P."/>
        </authorList>
    </citation>
    <scope>NUCLEOTIDE SEQUENCE [LARGE SCALE GENOMIC DNA]</scope>
    <source>
        <strain evidence="2">DSM 2379 / NBRC 103807 / OttBd1</strain>
        <plasmid evidence="2">Plasmid pPRO1</plasmid>
    </source>
</reference>
<keyword evidence="1" id="KW-0614">Plasmid</keyword>
<dbReference type="HOGENOM" id="CLU_569669_0_0_7"/>
<gene>
    <name evidence="1" type="ordered locus">Ppro_3738</name>
</gene>
<dbReference type="RefSeq" id="WP_011733848.1">
    <property type="nucleotide sequence ID" value="NC_008607.1"/>
</dbReference>
<proteinExistence type="predicted"/>
<dbReference type="KEGG" id="ppd:Ppro_3738"/>